<evidence type="ECO:0000313" key="3">
    <source>
        <dbReference type="Proteomes" id="UP001597403"/>
    </source>
</evidence>
<reference evidence="3" key="1">
    <citation type="journal article" date="2019" name="Int. J. Syst. Evol. Microbiol.">
        <title>The Global Catalogue of Microorganisms (GCM) 10K type strain sequencing project: providing services to taxonomists for standard genome sequencing and annotation.</title>
        <authorList>
            <consortium name="The Broad Institute Genomics Platform"/>
            <consortium name="The Broad Institute Genome Sequencing Center for Infectious Disease"/>
            <person name="Wu L."/>
            <person name="Ma J."/>
        </authorList>
    </citation>
    <scope>NUCLEOTIDE SEQUENCE [LARGE SCALE GENOMIC DNA]</scope>
    <source>
        <strain evidence="3">CGMCC 1.15067</strain>
    </source>
</reference>
<dbReference type="Gene3D" id="3.40.50.150">
    <property type="entry name" value="Vaccinia Virus protein VP39"/>
    <property type="match status" value="1"/>
</dbReference>
<keyword evidence="1" id="KW-0175">Coiled coil</keyword>
<gene>
    <name evidence="2" type="ORF">ACFSGI_22175</name>
</gene>
<dbReference type="Proteomes" id="UP001597403">
    <property type="component" value="Unassembled WGS sequence"/>
</dbReference>
<keyword evidence="3" id="KW-1185">Reference proteome</keyword>
<dbReference type="SUPFAM" id="SSF53335">
    <property type="entry name" value="S-adenosyl-L-methionine-dependent methyltransferases"/>
    <property type="match status" value="1"/>
</dbReference>
<keyword evidence="2" id="KW-0808">Transferase</keyword>
<evidence type="ECO:0000256" key="1">
    <source>
        <dbReference type="SAM" id="Coils"/>
    </source>
</evidence>
<organism evidence="2 3">
    <name type="scientific">Paenibacillus nicotianae</name>
    <dbReference type="NCBI Taxonomy" id="1526551"/>
    <lineage>
        <taxon>Bacteria</taxon>
        <taxon>Bacillati</taxon>
        <taxon>Bacillota</taxon>
        <taxon>Bacilli</taxon>
        <taxon>Bacillales</taxon>
        <taxon>Paenibacillaceae</taxon>
        <taxon>Paenibacillus</taxon>
    </lineage>
</organism>
<proteinExistence type="predicted"/>
<dbReference type="EMBL" id="JBHUGF010000011">
    <property type="protein sequence ID" value="MFD1992692.1"/>
    <property type="molecule type" value="Genomic_DNA"/>
</dbReference>
<dbReference type="RefSeq" id="WP_204827220.1">
    <property type="nucleotide sequence ID" value="NZ_JBHUGF010000011.1"/>
</dbReference>
<dbReference type="PANTHER" id="PTHR43861">
    <property type="entry name" value="TRANS-ACONITATE 2-METHYLTRANSFERASE-RELATED"/>
    <property type="match status" value="1"/>
</dbReference>
<name>A0ABW4V2H2_9BACL</name>
<dbReference type="CDD" id="cd02440">
    <property type="entry name" value="AdoMet_MTases"/>
    <property type="match status" value="1"/>
</dbReference>
<feature type="coiled-coil region" evidence="1">
    <location>
        <begin position="400"/>
        <end position="455"/>
    </location>
</feature>
<protein>
    <submittedName>
        <fullName evidence="2">Methyltransferase domain-containing protein</fullName>
    </submittedName>
</protein>
<keyword evidence="2" id="KW-0489">Methyltransferase</keyword>
<dbReference type="GO" id="GO:0032259">
    <property type="term" value="P:methylation"/>
    <property type="evidence" value="ECO:0007669"/>
    <property type="project" value="UniProtKB-KW"/>
</dbReference>
<sequence>MKYDLQLDINVNTSHALMLQRITEGSKVLEFGSASGYMTKYLKEKLNCEITCVEIDREAAQKAQVFSKKMIVADLEQIDKWTVQLNEKYDYILFADVLEHLRDPATVLKKAVNFLAKNGTVMTSVPNISHNAIIMELLEGKFDYQPTGLLDDTHVHFFTRKSVFEILEHCGLQPVEWLSTMRKPDSTEFHQSYSNFPIPVANFLEERKDGDIYQYVTISKRIEEATNFPTINPEQENGDNHLDLDQCQLYFEKNGEYAEEDSLLQPIKYDNEVRKCQFLIPKSSKGNIRIDPCSTQSIVNINYIKIYNVSDQKVLLESNSENQFSGIKKINQLYQVNFEKKSEFISLTQDPNFILDTSNLKFEEQAMLEIEMSLNKNKEDIFNLMVNRIDTLIDEKSQIIQSKDTEIGTLQTSIQNLENQVVENKNVIQNLQNQLSTLEIKYEEKEKVLSDLLNSKSWKYTELLRKISNKFK</sequence>
<dbReference type="InterPro" id="IPR029063">
    <property type="entry name" value="SAM-dependent_MTases_sf"/>
</dbReference>
<dbReference type="GO" id="GO:0008168">
    <property type="term" value="F:methyltransferase activity"/>
    <property type="evidence" value="ECO:0007669"/>
    <property type="project" value="UniProtKB-KW"/>
</dbReference>
<accession>A0ABW4V2H2</accession>
<dbReference type="Pfam" id="PF13489">
    <property type="entry name" value="Methyltransf_23"/>
    <property type="match status" value="1"/>
</dbReference>
<comment type="caution">
    <text evidence="2">The sequence shown here is derived from an EMBL/GenBank/DDBJ whole genome shotgun (WGS) entry which is preliminary data.</text>
</comment>
<evidence type="ECO:0000313" key="2">
    <source>
        <dbReference type="EMBL" id="MFD1992692.1"/>
    </source>
</evidence>